<sequence length="259" mass="29059">MEPLIKIETIPIEIKYVEKEPKRSSSAGTAEISVSQQDGLQSIRSNRIQIPVQDYFETSSAFNWSHPTYTATADYGEDGNLNLSIQMEDEESRAIRFQQSTRSIDSMARLVATNTQDNNRAGSMEISFKIPGLQSGKSSADNLDTQFYPPDLELVVTQRPEVIITYIGGPIYVPRSADPDYKPTESDAPLYFPQSADPDYKPVEDEGPLYFPQSADPDYKPVENEKPIYFPESADPDYRSEPEIEAAQKKEGLKLDQSV</sequence>
<evidence type="ECO:0000256" key="1">
    <source>
        <dbReference type="SAM" id="MobiDB-lite"/>
    </source>
</evidence>
<accession>A0ABR6WX01</accession>
<dbReference type="RefSeq" id="WP_186842899.1">
    <property type="nucleotide sequence ID" value="NZ_WJBC01000017.1"/>
</dbReference>
<dbReference type="EMBL" id="WJBC01000017">
    <property type="protein sequence ID" value="MBC3805016.1"/>
    <property type="molecule type" value="Genomic_DNA"/>
</dbReference>
<proteinExistence type="predicted"/>
<name>A0ABR6WX01_9FIRM</name>
<dbReference type="Proteomes" id="UP000603234">
    <property type="component" value="Unassembled WGS sequence"/>
</dbReference>
<feature type="region of interest" description="Disordered" evidence="1">
    <location>
        <begin position="19"/>
        <end position="40"/>
    </location>
</feature>
<reference evidence="2 3" key="1">
    <citation type="journal article" date="2020" name="mSystems">
        <title>Defining Genomic and Predicted Metabolic Features of the Acetobacterium Genus.</title>
        <authorList>
            <person name="Ross D.E."/>
            <person name="Marshall C.W."/>
            <person name="Gulliver D."/>
            <person name="May H.D."/>
            <person name="Norman R.S."/>
        </authorList>
    </citation>
    <scope>NUCLEOTIDE SEQUENCE [LARGE SCALE GENOMIC DNA]</scope>
    <source>
        <strain evidence="2 3">DSM 8238</strain>
    </source>
</reference>
<evidence type="ECO:0000313" key="2">
    <source>
        <dbReference type="EMBL" id="MBC3805016.1"/>
    </source>
</evidence>
<feature type="region of interest" description="Disordered" evidence="1">
    <location>
        <begin position="178"/>
        <end position="259"/>
    </location>
</feature>
<keyword evidence="3" id="KW-1185">Reference proteome</keyword>
<protein>
    <submittedName>
        <fullName evidence="2">Uncharacterized protein</fullName>
    </submittedName>
</protein>
<organism evidence="2 3">
    <name type="scientific">Acetobacterium fimetarium</name>
    <dbReference type="NCBI Taxonomy" id="52691"/>
    <lineage>
        <taxon>Bacteria</taxon>
        <taxon>Bacillati</taxon>
        <taxon>Bacillota</taxon>
        <taxon>Clostridia</taxon>
        <taxon>Eubacteriales</taxon>
        <taxon>Eubacteriaceae</taxon>
        <taxon>Acetobacterium</taxon>
    </lineage>
</organism>
<gene>
    <name evidence="2" type="ORF">GH808_11295</name>
</gene>
<feature type="compositionally biased region" description="Basic and acidic residues" evidence="1">
    <location>
        <begin position="236"/>
        <end position="259"/>
    </location>
</feature>
<comment type="caution">
    <text evidence="2">The sequence shown here is derived from an EMBL/GenBank/DDBJ whole genome shotgun (WGS) entry which is preliminary data.</text>
</comment>
<feature type="compositionally biased region" description="Basic and acidic residues" evidence="1">
    <location>
        <begin position="217"/>
        <end position="226"/>
    </location>
</feature>
<evidence type="ECO:0000313" key="3">
    <source>
        <dbReference type="Proteomes" id="UP000603234"/>
    </source>
</evidence>
<feature type="compositionally biased region" description="Polar residues" evidence="1">
    <location>
        <begin position="24"/>
        <end position="40"/>
    </location>
</feature>